<proteinExistence type="predicted"/>
<evidence type="ECO:0000256" key="1">
    <source>
        <dbReference type="SAM" id="MobiDB-lite"/>
    </source>
</evidence>
<keyword evidence="4" id="KW-1185">Reference proteome</keyword>
<gene>
    <name evidence="3" type="ORF">M407DRAFT_247231</name>
</gene>
<evidence type="ECO:0000313" key="3">
    <source>
        <dbReference type="EMBL" id="KIO15442.1"/>
    </source>
</evidence>
<organism evidence="3 4">
    <name type="scientific">Tulasnella calospora MUT 4182</name>
    <dbReference type="NCBI Taxonomy" id="1051891"/>
    <lineage>
        <taxon>Eukaryota</taxon>
        <taxon>Fungi</taxon>
        <taxon>Dikarya</taxon>
        <taxon>Basidiomycota</taxon>
        <taxon>Agaricomycotina</taxon>
        <taxon>Agaricomycetes</taxon>
        <taxon>Cantharellales</taxon>
        <taxon>Tulasnellaceae</taxon>
        <taxon>Tulasnella</taxon>
    </lineage>
</organism>
<dbReference type="EMBL" id="KN824073">
    <property type="protein sequence ID" value="KIO15442.1"/>
    <property type="molecule type" value="Genomic_DNA"/>
</dbReference>
<reference evidence="3 4" key="1">
    <citation type="submission" date="2014-04" db="EMBL/GenBank/DDBJ databases">
        <authorList>
            <consortium name="DOE Joint Genome Institute"/>
            <person name="Kuo A."/>
            <person name="Girlanda M."/>
            <person name="Perotto S."/>
            <person name="Kohler A."/>
            <person name="Nagy L.G."/>
            <person name="Floudas D."/>
            <person name="Copeland A."/>
            <person name="Barry K.W."/>
            <person name="Cichocki N."/>
            <person name="Veneault-Fourrey C."/>
            <person name="LaButti K."/>
            <person name="Lindquist E.A."/>
            <person name="Lipzen A."/>
            <person name="Lundell T."/>
            <person name="Morin E."/>
            <person name="Murat C."/>
            <person name="Sun H."/>
            <person name="Tunlid A."/>
            <person name="Henrissat B."/>
            <person name="Grigoriev I.V."/>
            <person name="Hibbett D.S."/>
            <person name="Martin F."/>
            <person name="Nordberg H.P."/>
            <person name="Cantor M.N."/>
            <person name="Hua S.X."/>
        </authorList>
    </citation>
    <scope>NUCLEOTIDE SEQUENCE [LARGE SCALE GENOMIC DNA]</scope>
    <source>
        <strain evidence="3 4">MUT 4182</strain>
    </source>
</reference>
<feature type="region of interest" description="Disordered" evidence="1">
    <location>
        <begin position="30"/>
        <end position="52"/>
    </location>
</feature>
<protein>
    <submittedName>
        <fullName evidence="3">Uncharacterized protein</fullName>
    </submittedName>
</protein>
<dbReference type="AlphaFoldDB" id="A0A0C3L129"/>
<accession>A0A0C3L129</accession>
<evidence type="ECO:0000313" key="4">
    <source>
        <dbReference type="Proteomes" id="UP000054248"/>
    </source>
</evidence>
<keyword evidence="2" id="KW-0732">Signal</keyword>
<feature type="signal peptide" evidence="2">
    <location>
        <begin position="1"/>
        <end position="18"/>
    </location>
</feature>
<evidence type="ECO:0000256" key="2">
    <source>
        <dbReference type="SAM" id="SignalP"/>
    </source>
</evidence>
<reference evidence="4" key="2">
    <citation type="submission" date="2015-01" db="EMBL/GenBank/DDBJ databases">
        <title>Evolutionary Origins and Diversification of the Mycorrhizal Mutualists.</title>
        <authorList>
            <consortium name="DOE Joint Genome Institute"/>
            <consortium name="Mycorrhizal Genomics Consortium"/>
            <person name="Kohler A."/>
            <person name="Kuo A."/>
            <person name="Nagy L.G."/>
            <person name="Floudas D."/>
            <person name="Copeland A."/>
            <person name="Barry K.W."/>
            <person name="Cichocki N."/>
            <person name="Veneault-Fourrey C."/>
            <person name="LaButti K."/>
            <person name="Lindquist E.A."/>
            <person name="Lipzen A."/>
            <person name="Lundell T."/>
            <person name="Morin E."/>
            <person name="Murat C."/>
            <person name="Riley R."/>
            <person name="Ohm R."/>
            <person name="Sun H."/>
            <person name="Tunlid A."/>
            <person name="Henrissat B."/>
            <person name="Grigoriev I.V."/>
            <person name="Hibbett D.S."/>
            <person name="Martin F."/>
        </authorList>
    </citation>
    <scope>NUCLEOTIDE SEQUENCE [LARGE SCALE GENOMIC DNA]</scope>
    <source>
        <strain evidence="4">MUT 4182</strain>
    </source>
</reference>
<feature type="non-terminal residue" evidence="3">
    <location>
        <position position="52"/>
    </location>
</feature>
<dbReference type="Proteomes" id="UP000054248">
    <property type="component" value="Unassembled WGS sequence"/>
</dbReference>
<sequence>MRFAYLLSFALSALVVSALPVAIPDDTVPVTDPSADVTGPSPAVYPGGRPWV</sequence>
<name>A0A0C3L129_9AGAM</name>
<dbReference type="HOGENOM" id="CLU_3093288_0_0_1"/>
<feature type="chain" id="PRO_5002179492" evidence="2">
    <location>
        <begin position="19"/>
        <end position="52"/>
    </location>
</feature>